<organism evidence="1 2">
    <name type="scientific">Hydnomerulius pinastri MD-312</name>
    <dbReference type="NCBI Taxonomy" id="994086"/>
    <lineage>
        <taxon>Eukaryota</taxon>
        <taxon>Fungi</taxon>
        <taxon>Dikarya</taxon>
        <taxon>Basidiomycota</taxon>
        <taxon>Agaricomycotina</taxon>
        <taxon>Agaricomycetes</taxon>
        <taxon>Agaricomycetidae</taxon>
        <taxon>Boletales</taxon>
        <taxon>Boletales incertae sedis</taxon>
        <taxon>Leucogyrophana</taxon>
    </lineage>
</organism>
<dbReference type="EMBL" id="KN839888">
    <property type="protein sequence ID" value="KIJ59430.1"/>
    <property type="molecule type" value="Genomic_DNA"/>
</dbReference>
<name>A0A0C9VP26_9AGAM</name>
<reference evidence="1 2" key="1">
    <citation type="submission" date="2014-04" db="EMBL/GenBank/DDBJ databases">
        <title>Evolutionary Origins and Diversification of the Mycorrhizal Mutualists.</title>
        <authorList>
            <consortium name="DOE Joint Genome Institute"/>
            <consortium name="Mycorrhizal Genomics Consortium"/>
            <person name="Kohler A."/>
            <person name="Kuo A."/>
            <person name="Nagy L.G."/>
            <person name="Floudas D."/>
            <person name="Copeland A."/>
            <person name="Barry K.W."/>
            <person name="Cichocki N."/>
            <person name="Veneault-Fourrey C."/>
            <person name="LaButti K."/>
            <person name="Lindquist E.A."/>
            <person name="Lipzen A."/>
            <person name="Lundell T."/>
            <person name="Morin E."/>
            <person name="Murat C."/>
            <person name="Riley R."/>
            <person name="Ohm R."/>
            <person name="Sun H."/>
            <person name="Tunlid A."/>
            <person name="Henrissat B."/>
            <person name="Grigoriev I.V."/>
            <person name="Hibbett D.S."/>
            <person name="Martin F."/>
        </authorList>
    </citation>
    <scope>NUCLEOTIDE SEQUENCE [LARGE SCALE GENOMIC DNA]</scope>
    <source>
        <strain evidence="1 2">MD-312</strain>
    </source>
</reference>
<dbReference type="AlphaFoldDB" id="A0A0C9VP26"/>
<dbReference type="HOGENOM" id="CLU_2558576_0_0_1"/>
<evidence type="ECO:0000313" key="1">
    <source>
        <dbReference type="EMBL" id="KIJ59430.1"/>
    </source>
</evidence>
<protein>
    <submittedName>
        <fullName evidence="1">Uncharacterized protein</fullName>
    </submittedName>
</protein>
<gene>
    <name evidence="1" type="ORF">HYDPIDRAFT_118530</name>
</gene>
<accession>A0A0C9VP26</accession>
<dbReference type="Proteomes" id="UP000053820">
    <property type="component" value="Unassembled WGS sequence"/>
</dbReference>
<sequence>MGELERHTGRRDASRRKRCRIACAVIKIRCIMVHVNEHMMQITVTTSDSKGRKKKEIATVRNPTGRQKWEYTVLKKRETGFV</sequence>
<proteinExistence type="predicted"/>
<keyword evidence="2" id="KW-1185">Reference proteome</keyword>
<evidence type="ECO:0000313" key="2">
    <source>
        <dbReference type="Proteomes" id="UP000053820"/>
    </source>
</evidence>